<feature type="domain" description="GmrSD restriction endonucleases C-terminal" evidence="2">
    <location>
        <begin position="501"/>
        <end position="575"/>
    </location>
</feature>
<sequence length="595" mass="70381">MSNSIELKSIGTIINERTFFFVDSYQRGYKWDKQQVEDLLNDINEFEPGKNGDFYCLQPVVVKEKDKVELIDGQQRMTTIFIILSFLKKEKYNIDYQTRNDSAWFLSSIVAKNEIRTDSWDDFKKIDFENERTVNNIDNYHFFNAYHIIKKWFSSKIDTDKFYNKLVNDTKIIWYQVNENVKSQEIFGRINIGKIPLTNSELIKALFLSSNKNEETIKNQIEVKWDSGSSAVSISGFDKINKLNNDLKNEIALEWDFIEKELQNDEFWYFISDERENRFTRIDLLLDIVSNRDFENKKQDSLYSFHYFTKKSDLKQEWSRIAELFYTLQDWYHDLELYHLVGYLISVSGKNKLKDLCNEQKEKSKTTFKEWLKNTIQESETIAKFGEYGYGSGLVTNALLLFNIKTHIKTSSENNFNRFPFKSYKINKWSIEHIHAQNSEGLISKEQWITWLNDAVLGMKKFEANGTIENLILKINETINSRDDLKREEFQKLFDEVIKNTSEDHENEIHDIGNLALLDGSTNSSISNGIFASKRQMILDAEKNKTFIPVCTKNVFLKYYTKDPKQFYFWSKNDRENYLEAIKKILDIKESQIKA</sequence>
<dbReference type="KEGG" id="fgl:EM308_13740"/>
<evidence type="ECO:0000259" key="2">
    <source>
        <dbReference type="Pfam" id="PF07510"/>
    </source>
</evidence>
<dbReference type="AlphaFoldDB" id="A0AAC9I720"/>
<accession>A0AAC9I720</accession>
<dbReference type="RefSeq" id="WP_035632941.1">
    <property type="nucleotide sequence ID" value="NZ_CP017479.1"/>
</dbReference>
<evidence type="ECO:0000313" key="3">
    <source>
        <dbReference type="EMBL" id="AOW10476.1"/>
    </source>
</evidence>
<dbReference type="InterPro" id="IPR004919">
    <property type="entry name" value="GmrSD_N"/>
</dbReference>
<evidence type="ECO:0000313" key="4">
    <source>
        <dbReference type="Proteomes" id="UP000175968"/>
    </source>
</evidence>
<dbReference type="Proteomes" id="UP000175968">
    <property type="component" value="Chromosome"/>
</dbReference>
<dbReference type="EMBL" id="CP017479">
    <property type="protein sequence ID" value="AOW10476.1"/>
    <property type="molecule type" value="Genomic_DNA"/>
</dbReference>
<evidence type="ECO:0008006" key="5">
    <source>
        <dbReference type="Google" id="ProtNLM"/>
    </source>
</evidence>
<organism evidence="3 4">
    <name type="scientific">Flavobacterium gilvum</name>
    <dbReference type="NCBI Taxonomy" id="1492737"/>
    <lineage>
        <taxon>Bacteria</taxon>
        <taxon>Pseudomonadati</taxon>
        <taxon>Bacteroidota</taxon>
        <taxon>Flavobacteriia</taxon>
        <taxon>Flavobacteriales</taxon>
        <taxon>Flavobacteriaceae</taxon>
        <taxon>Flavobacterium</taxon>
    </lineage>
</organism>
<name>A0AAC9I720_9FLAO</name>
<proteinExistence type="predicted"/>
<evidence type="ECO:0000259" key="1">
    <source>
        <dbReference type="Pfam" id="PF03235"/>
    </source>
</evidence>
<feature type="domain" description="GmrSD restriction endonucleases N-terminal" evidence="1">
    <location>
        <begin position="11"/>
        <end position="208"/>
    </location>
</feature>
<dbReference type="Pfam" id="PF07510">
    <property type="entry name" value="GmrSD_C"/>
    <property type="match status" value="1"/>
</dbReference>
<dbReference type="PANTHER" id="PTHR35149:SF2">
    <property type="entry name" value="DUF262 DOMAIN-CONTAINING PROTEIN"/>
    <property type="match status" value="1"/>
</dbReference>
<dbReference type="PANTHER" id="PTHR35149">
    <property type="entry name" value="SLL5132 PROTEIN"/>
    <property type="match status" value="1"/>
</dbReference>
<gene>
    <name evidence="3" type="ORF">EM308_13740</name>
</gene>
<dbReference type="InterPro" id="IPR011089">
    <property type="entry name" value="GmrSD_C"/>
</dbReference>
<dbReference type="Pfam" id="PF03235">
    <property type="entry name" value="GmrSD_N"/>
    <property type="match status" value="1"/>
</dbReference>
<protein>
    <recommendedName>
        <fullName evidence="5">DUF262 domain-containing protein</fullName>
    </recommendedName>
</protein>
<keyword evidence="4" id="KW-1185">Reference proteome</keyword>
<reference evidence="3 4" key="1">
    <citation type="submission" date="2016-10" db="EMBL/GenBank/DDBJ databases">
        <title>Flavobacterium gilvum sp. nov., isolated from stream water.</title>
        <authorList>
            <person name="Shin S.-K."/>
            <person name="Cho Y.-J."/>
            <person name="Yi H."/>
        </authorList>
    </citation>
    <scope>NUCLEOTIDE SEQUENCE [LARGE SCALE GENOMIC DNA]</scope>
    <source>
        <strain evidence="3 4">EM1308</strain>
    </source>
</reference>